<evidence type="ECO:0000313" key="11">
    <source>
        <dbReference type="EMBL" id="KAJ5373238.1"/>
    </source>
</evidence>
<name>A0A9W9V8X0_9EURO</name>
<dbReference type="GO" id="GO:0016829">
    <property type="term" value="F:lyase activity"/>
    <property type="evidence" value="ECO:0007669"/>
    <property type="project" value="UniProtKB-KW"/>
</dbReference>
<keyword evidence="4" id="KW-0460">Magnesium</keyword>
<feature type="region of interest" description="Disordered" evidence="10">
    <location>
        <begin position="117"/>
        <end position="137"/>
    </location>
</feature>
<comment type="caution">
    <text evidence="11">The sequence shown here is derived from an EMBL/GenBank/DDBJ whole genome shotgun (WGS) entry which is preliminary data.</text>
</comment>
<evidence type="ECO:0000256" key="8">
    <source>
        <dbReference type="ARBA" id="ARBA00038372"/>
    </source>
</evidence>
<evidence type="ECO:0000256" key="5">
    <source>
        <dbReference type="ARBA" id="ARBA00023239"/>
    </source>
</evidence>
<dbReference type="InterPro" id="IPR008949">
    <property type="entry name" value="Isoprenoid_synthase_dom_sf"/>
</dbReference>
<gene>
    <name evidence="11" type="ORF">N7517_005244</name>
</gene>
<dbReference type="SFLD" id="SFLDS00005">
    <property type="entry name" value="Isoprenoid_Synthase_Type_I"/>
    <property type="match status" value="1"/>
</dbReference>
<evidence type="ECO:0000256" key="6">
    <source>
        <dbReference type="ARBA" id="ARBA00023268"/>
    </source>
</evidence>
<dbReference type="SUPFAM" id="SSF48576">
    <property type="entry name" value="Terpenoid synthases"/>
    <property type="match status" value="2"/>
</dbReference>
<reference evidence="11" key="1">
    <citation type="submission" date="2022-12" db="EMBL/GenBank/DDBJ databases">
        <authorList>
            <person name="Petersen C."/>
        </authorList>
    </citation>
    <scope>NUCLEOTIDE SEQUENCE</scope>
    <source>
        <strain evidence="11">IBT 3081</strain>
    </source>
</reference>
<dbReference type="PANTHER" id="PTHR12001">
    <property type="entry name" value="GERANYLGERANYL PYROPHOSPHATE SYNTHASE"/>
    <property type="match status" value="1"/>
</dbReference>
<feature type="coiled-coil region" evidence="9">
    <location>
        <begin position="655"/>
        <end position="682"/>
    </location>
</feature>
<dbReference type="GO" id="GO:0046165">
    <property type="term" value="P:alcohol biosynthetic process"/>
    <property type="evidence" value="ECO:0007669"/>
    <property type="project" value="UniProtKB-ARBA"/>
</dbReference>
<dbReference type="GO" id="GO:0008299">
    <property type="term" value="P:isoprenoid biosynthetic process"/>
    <property type="evidence" value="ECO:0007669"/>
    <property type="project" value="InterPro"/>
</dbReference>
<organism evidence="11 12">
    <name type="scientific">Penicillium concentricum</name>
    <dbReference type="NCBI Taxonomy" id="293559"/>
    <lineage>
        <taxon>Eukaryota</taxon>
        <taxon>Fungi</taxon>
        <taxon>Dikarya</taxon>
        <taxon>Ascomycota</taxon>
        <taxon>Pezizomycotina</taxon>
        <taxon>Eurotiomycetes</taxon>
        <taxon>Eurotiomycetidae</taxon>
        <taxon>Eurotiales</taxon>
        <taxon>Aspergillaceae</taxon>
        <taxon>Penicillium</taxon>
    </lineage>
</organism>
<evidence type="ECO:0000256" key="7">
    <source>
        <dbReference type="ARBA" id="ARBA00038363"/>
    </source>
</evidence>
<keyword evidence="3" id="KW-0479">Metal-binding</keyword>
<comment type="pathway">
    <text evidence="1">Secondary metabolite biosynthesis; terpenoid biosynthesis.</text>
</comment>
<dbReference type="GeneID" id="81462157"/>
<dbReference type="AlphaFoldDB" id="A0A9W9V8X0"/>
<proteinExistence type="inferred from homology"/>
<dbReference type="Proteomes" id="UP001147752">
    <property type="component" value="Unassembled WGS sequence"/>
</dbReference>
<evidence type="ECO:0000256" key="10">
    <source>
        <dbReference type="SAM" id="MobiDB-lite"/>
    </source>
</evidence>
<dbReference type="RefSeq" id="XP_056579224.1">
    <property type="nucleotide sequence ID" value="XM_056722974.1"/>
</dbReference>
<evidence type="ECO:0000256" key="2">
    <source>
        <dbReference type="ARBA" id="ARBA00022679"/>
    </source>
</evidence>
<keyword evidence="2" id="KW-0808">Transferase</keyword>
<dbReference type="OrthoDB" id="6921389at2759"/>
<keyword evidence="6" id="KW-0511">Multifunctional enzyme</keyword>
<dbReference type="Gene3D" id="1.10.600.10">
    <property type="entry name" value="Farnesyl Diphosphate Synthase"/>
    <property type="match status" value="2"/>
</dbReference>
<dbReference type="PANTHER" id="PTHR12001:SF72">
    <property type="entry name" value="THIJ_PFPI FAMILY PROTEIN (AFU_ORTHOLOGUE AFUA_3G01210)-RELATED"/>
    <property type="match status" value="1"/>
</dbReference>
<dbReference type="Pfam" id="PF00348">
    <property type="entry name" value="polyprenyl_synt"/>
    <property type="match status" value="1"/>
</dbReference>
<keyword evidence="9" id="KW-0175">Coiled coil</keyword>
<comment type="similarity">
    <text evidence="7">In the C-terminal section; belongs to the FPP/GGPP synthase family.</text>
</comment>
<dbReference type="GO" id="GO:0004659">
    <property type="term" value="F:prenyltransferase activity"/>
    <property type="evidence" value="ECO:0007669"/>
    <property type="project" value="InterPro"/>
</dbReference>
<protein>
    <submittedName>
        <fullName evidence="11">Terpenoid synthase</fullName>
    </submittedName>
</protein>
<accession>A0A9W9V8X0</accession>
<comment type="similarity">
    <text evidence="8">In the N-terminal section; belongs to the terpene synthase family.</text>
</comment>
<dbReference type="GO" id="GO:0046872">
    <property type="term" value="F:metal ion binding"/>
    <property type="evidence" value="ECO:0007669"/>
    <property type="project" value="UniProtKB-KW"/>
</dbReference>
<dbReference type="PROSITE" id="PS00444">
    <property type="entry name" value="POLYPRENYL_SYNTHASE_2"/>
    <property type="match status" value="1"/>
</dbReference>
<evidence type="ECO:0000256" key="3">
    <source>
        <dbReference type="ARBA" id="ARBA00022723"/>
    </source>
</evidence>
<evidence type="ECO:0000256" key="9">
    <source>
        <dbReference type="SAM" id="Coils"/>
    </source>
</evidence>
<sequence length="705" mass="80479">MDSPITELDDIWINSKPVDLTSERPPDCFTSRPVRINKYDDIMNLHTTNATNDWTTAMCDDADRKVGHAFSPVGNVSSLLFPECSSDKAHILGYFTQLSFIHDDITDVLSSKDAKEENRHLSHALDPKDNHPGTSERGKAMKKFLSQKVLEMIDMDTDEGREFVKLLKVWADDEIGLKNPQTIESVDEYLRFRQLDGGVRAYWYWLAFSHRDSFAQADWDSIEYLLKSANRVFIWTNDYFSWPRERSYEQGRIANVIEFYMRTEGLSEEEAKKKTKEEILQGEHRFHDMCVERFAREPSIPRHVKKLLLVAEIVMGGYNYWASTCPRLNSWKEQGLTAETVFHGPKNDEVFNHGEKAQLVKSVNVTQTSNKTPENTKIQFQPSVSHLDSATCTSVLDDSALLAPARYIESLSSKNTLSKLADAFNVWMQVSPIPLASIKDVINGLHNSSLILDDIQDNSPLRRERTATHLIFGPAQSINSATYMFVKAAKVVDALGTPQMMTALLQNLEMLFIGQSWDISWRHSFYCPTESEYLTMVDKKTGASLTMMVELMQANGKTTPFSYRLSPLARLFGRWYQIRDDYMNLQGADYSKQKGFCEDFDEGKLSYPIVKCCQKSEAIKNIILGIFQQTRMTNTKMMRESKLQILDLMSSVMALEDTYDYLQQLQQEIEQDIREIEVLTGESNPELLLVVKVLGVIPKPGGKGH</sequence>
<evidence type="ECO:0000313" key="12">
    <source>
        <dbReference type="Proteomes" id="UP001147752"/>
    </source>
</evidence>
<dbReference type="Pfam" id="PF19086">
    <property type="entry name" value="Terpene_syn_C_2"/>
    <property type="match status" value="1"/>
</dbReference>
<evidence type="ECO:0000256" key="1">
    <source>
        <dbReference type="ARBA" id="ARBA00004721"/>
    </source>
</evidence>
<evidence type="ECO:0000256" key="4">
    <source>
        <dbReference type="ARBA" id="ARBA00022842"/>
    </source>
</evidence>
<reference evidence="11" key="2">
    <citation type="journal article" date="2023" name="IMA Fungus">
        <title>Comparative genomic study of the Penicillium genus elucidates a diverse pangenome and 15 lateral gene transfer events.</title>
        <authorList>
            <person name="Petersen C."/>
            <person name="Sorensen T."/>
            <person name="Nielsen M.R."/>
            <person name="Sondergaard T.E."/>
            <person name="Sorensen J.L."/>
            <person name="Fitzpatrick D.A."/>
            <person name="Frisvad J.C."/>
            <person name="Nielsen K.L."/>
        </authorList>
    </citation>
    <scope>NUCLEOTIDE SEQUENCE</scope>
    <source>
        <strain evidence="11">IBT 3081</strain>
    </source>
</reference>
<keyword evidence="5" id="KW-0456">Lyase</keyword>
<dbReference type="GO" id="GO:0043386">
    <property type="term" value="P:mycotoxin biosynthetic process"/>
    <property type="evidence" value="ECO:0007669"/>
    <property type="project" value="UniProtKB-ARBA"/>
</dbReference>
<dbReference type="InterPro" id="IPR000092">
    <property type="entry name" value="Polyprenyl_synt"/>
</dbReference>
<dbReference type="InterPro" id="IPR033749">
    <property type="entry name" value="Polyprenyl_synt_CS"/>
</dbReference>
<keyword evidence="12" id="KW-1185">Reference proteome</keyword>
<dbReference type="EMBL" id="JAPZBT010000002">
    <property type="protein sequence ID" value="KAJ5373238.1"/>
    <property type="molecule type" value="Genomic_DNA"/>
</dbReference>